<evidence type="ECO:0000313" key="2">
    <source>
        <dbReference type="Proteomes" id="UP000242752"/>
    </source>
</evidence>
<protein>
    <submittedName>
        <fullName evidence="1">Uncharacterized protein</fullName>
    </submittedName>
</protein>
<accession>A0A2K3YU82</accession>
<keyword evidence="2" id="KW-1185">Reference proteome</keyword>
<organism evidence="1 2">
    <name type="scientific">Staphylococcus rostri</name>
    <dbReference type="NCBI Taxonomy" id="522262"/>
    <lineage>
        <taxon>Bacteria</taxon>
        <taxon>Bacillati</taxon>
        <taxon>Bacillota</taxon>
        <taxon>Bacilli</taxon>
        <taxon>Bacillales</taxon>
        <taxon>Staphylococcaceae</taxon>
        <taxon>Staphylococcus</taxon>
    </lineage>
</organism>
<dbReference type="EMBL" id="PPRF01000017">
    <property type="protein sequence ID" value="PNZ29150.1"/>
    <property type="molecule type" value="Genomic_DNA"/>
</dbReference>
<sequence>MNHSQKLTITRACENLQTLLTLVDEYDLSRAQKNPDVTPHLQALEDQVATYFTALDHPDTLPVFPFQNYDMYYACLNNLYHNPLTHVDIGIQEKVNSGYQAVILRALYHLQAFSI</sequence>
<gene>
    <name evidence="1" type="ORF">CD122_03195</name>
</gene>
<name>A0A2K3YU82_9STAP</name>
<dbReference type="Proteomes" id="UP000242752">
    <property type="component" value="Unassembled WGS sequence"/>
</dbReference>
<evidence type="ECO:0000313" key="1">
    <source>
        <dbReference type="EMBL" id="PNZ29150.1"/>
    </source>
</evidence>
<comment type="caution">
    <text evidence="1">The sequence shown here is derived from an EMBL/GenBank/DDBJ whole genome shotgun (WGS) entry which is preliminary data.</text>
</comment>
<reference evidence="1 2" key="1">
    <citation type="submission" date="2017-08" db="EMBL/GenBank/DDBJ databases">
        <title>Draft genome sequences of 64 type strains of genus Staph aureus.</title>
        <authorList>
            <person name="Cole K."/>
            <person name="Golubchik T."/>
            <person name="Russell J."/>
            <person name="Foster D."/>
            <person name="Llewelyn M."/>
            <person name="Wilson D."/>
            <person name="Crook D."/>
            <person name="Paul J."/>
        </authorList>
    </citation>
    <scope>NUCLEOTIDE SEQUENCE [LARGE SCALE GENOMIC DNA]</scope>
    <source>
        <strain evidence="1 2">DSM 21968</strain>
    </source>
</reference>
<dbReference type="AlphaFoldDB" id="A0A2K3YU82"/>
<proteinExistence type="predicted"/>
<dbReference type="RefSeq" id="WP_103357556.1">
    <property type="nucleotide sequence ID" value="NZ_CP113107.1"/>
</dbReference>